<proteinExistence type="predicted"/>
<dbReference type="Proteomes" id="UP000182769">
    <property type="component" value="Unassembled WGS sequence"/>
</dbReference>
<keyword evidence="2" id="KW-0687">Ribonucleoprotein</keyword>
<keyword evidence="3" id="KW-1185">Reference proteome</keyword>
<dbReference type="AlphaFoldDB" id="A0A0K6IJL2"/>
<sequence length="131" mass="14913">MYTLDISGHHVHTSEEVQATIKEGMDQLADINSHITSINVIVNSENHQNKSELIVEARVHIPGHDLFASVTTDKQLGAAVDALVEKLEKQLLKHKAKHEGRKHHPDARDVESQEEREEQEEFNELERRDAI</sequence>
<dbReference type="InterPro" id="IPR036567">
    <property type="entry name" value="RHF-like"/>
</dbReference>
<evidence type="ECO:0000313" key="3">
    <source>
        <dbReference type="Proteomes" id="UP000182769"/>
    </source>
</evidence>
<dbReference type="GO" id="GO:0005840">
    <property type="term" value="C:ribosome"/>
    <property type="evidence" value="ECO:0007669"/>
    <property type="project" value="UniProtKB-KW"/>
</dbReference>
<dbReference type="OrthoDB" id="9795980at2"/>
<dbReference type="InterPro" id="IPR003489">
    <property type="entry name" value="RHF/RaiA"/>
</dbReference>
<dbReference type="EMBL" id="CYHG01000003">
    <property type="protein sequence ID" value="CUB03522.1"/>
    <property type="molecule type" value="Genomic_DNA"/>
</dbReference>
<organism evidence="2 3">
    <name type="scientific">Marinomonas fungiae</name>
    <dbReference type="NCBI Taxonomy" id="1137284"/>
    <lineage>
        <taxon>Bacteria</taxon>
        <taxon>Pseudomonadati</taxon>
        <taxon>Pseudomonadota</taxon>
        <taxon>Gammaproteobacteria</taxon>
        <taxon>Oceanospirillales</taxon>
        <taxon>Oceanospirillaceae</taxon>
        <taxon>Marinomonas</taxon>
    </lineage>
</organism>
<dbReference type="Gene3D" id="3.30.160.100">
    <property type="entry name" value="Ribosome hibernation promotion factor-like"/>
    <property type="match status" value="1"/>
</dbReference>
<gene>
    <name evidence="2" type="ORF">Ga0061065_103373</name>
</gene>
<dbReference type="NCBIfam" id="TIGR00741">
    <property type="entry name" value="yfiA"/>
    <property type="match status" value="1"/>
</dbReference>
<dbReference type="RefSeq" id="WP_055462474.1">
    <property type="nucleotide sequence ID" value="NZ_CYHG01000003.1"/>
</dbReference>
<accession>A0A0K6IJL2</accession>
<evidence type="ECO:0000313" key="2">
    <source>
        <dbReference type="EMBL" id="CUB03522.1"/>
    </source>
</evidence>
<protein>
    <submittedName>
        <fullName evidence="2">SSU ribosomal protein S30P/sigma 54 modulation protein</fullName>
    </submittedName>
</protein>
<feature type="compositionally biased region" description="Acidic residues" evidence="1">
    <location>
        <begin position="114"/>
        <end position="123"/>
    </location>
</feature>
<keyword evidence="2" id="KW-0689">Ribosomal protein</keyword>
<dbReference type="CDD" id="cd00552">
    <property type="entry name" value="RaiA"/>
    <property type="match status" value="1"/>
</dbReference>
<dbReference type="Pfam" id="PF02482">
    <property type="entry name" value="Ribosomal_S30AE"/>
    <property type="match status" value="1"/>
</dbReference>
<dbReference type="STRING" id="1137284.GCA_001418205_01373"/>
<name>A0A0K6IJL2_9GAMM</name>
<reference evidence="3" key="1">
    <citation type="submission" date="2015-08" db="EMBL/GenBank/DDBJ databases">
        <authorList>
            <person name="Varghese N."/>
        </authorList>
    </citation>
    <scope>NUCLEOTIDE SEQUENCE [LARGE SCALE GENOMIC DNA]</scope>
    <source>
        <strain evidence="3">JCM 18476</strain>
    </source>
</reference>
<dbReference type="SUPFAM" id="SSF69754">
    <property type="entry name" value="Ribosome binding protein Y (YfiA homologue)"/>
    <property type="match status" value="1"/>
</dbReference>
<feature type="region of interest" description="Disordered" evidence="1">
    <location>
        <begin position="92"/>
        <end position="131"/>
    </location>
</feature>
<feature type="compositionally biased region" description="Basic residues" evidence="1">
    <location>
        <begin position="92"/>
        <end position="105"/>
    </location>
</feature>
<evidence type="ECO:0000256" key="1">
    <source>
        <dbReference type="SAM" id="MobiDB-lite"/>
    </source>
</evidence>